<comment type="caution">
    <text evidence="3">The sequence shown here is derived from an EMBL/GenBank/DDBJ whole genome shotgun (WGS) entry which is preliminary data.</text>
</comment>
<dbReference type="InterPro" id="IPR038843">
    <property type="entry name" value="Sed1/Spi1"/>
</dbReference>
<evidence type="ECO:0000313" key="3">
    <source>
        <dbReference type="EMBL" id="KAF9696321.1"/>
    </source>
</evidence>
<name>A0A8H7MDI2_9PLEO</name>
<reference evidence="3" key="2">
    <citation type="submission" date="2020-09" db="EMBL/GenBank/DDBJ databases">
        <title>Reference genome assembly for Australian Ascochyta lentis isolate Al4.</title>
        <authorList>
            <person name="Lee R.C."/>
            <person name="Farfan-Caceres L.M."/>
            <person name="Debler J.W."/>
            <person name="Williams A.H."/>
            <person name="Henares B.M."/>
        </authorList>
    </citation>
    <scope>NUCLEOTIDE SEQUENCE</scope>
    <source>
        <strain evidence="3">Al4</strain>
    </source>
</reference>
<dbReference type="GO" id="GO:0031505">
    <property type="term" value="P:fungal-type cell wall organization"/>
    <property type="evidence" value="ECO:0007669"/>
    <property type="project" value="InterPro"/>
</dbReference>
<gene>
    <name evidence="3" type="ORF">EKO04_005324</name>
</gene>
<keyword evidence="4" id="KW-1185">Reference proteome</keyword>
<dbReference type="PANTHER" id="PTHR35523">
    <property type="entry name" value="CELL WALL PROTEIN SED1"/>
    <property type="match status" value="1"/>
</dbReference>
<dbReference type="PANTHER" id="PTHR35523:SF1">
    <property type="entry name" value="CELL WALL PROTEIN SED1"/>
    <property type="match status" value="1"/>
</dbReference>
<sequence>MRSFAVLAMAASASAYAYNPTYNVSSSAVESYAVSTPAYAASTPVYAASSAPAYPVASSSAKYEEYPVTSTKVVEETTFVCPEPTVVTYEEKTYSVTKATTLTVSSYTTTVVKTTHTPEAEKPSSKAQTPVYSASVPPVAPSHAPYPSKNVTVSTAPQGTATGYPTSTKPSTPEFTGAAAQAGVGLLAVVGALAAFL</sequence>
<dbReference type="EMBL" id="RZGK01000009">
    <property type="protein sequence ID" value="KAF9696321.1"/>
    <property type="molecule type" value="Genomic_DNA"/>
</dbReference>
<reference evidence="3" key="1">
    <citation type="submission" date="2018-12" db="EMBL/GenBank/DDBJ databases">
        <authorList>
            <person name="Syme R.A."/>
            <person name="Farfan-Caceres L."/>
            <person name="Lichtenzveig J."/>
        </authorList>
    </citation>
    <scope>NUCLEOTIDE SEQUENCE</scope>
    <source>
        <strain evidence="3">Al4</strain>
    </source>
</reference>
<accession>A0A8H7MDI2</accession>
<evidence type="ECO:0000313" key="4">
    <source>
        <dbReference type="Proteomes" id="UP000651452"/>
    </source>
</evidence>
<dbReference type="AlphaFoldDB" id="A0A8H7MDI2"/>
<dbReference type="GO" id="GO:0009277">
    <property type="term" value="C:fungal-type cell wall"/>
    <property type="evidence" value="ECO:0007669"/>
    <property type="project" value="TreeGrafter"/>
</dbReference>
<feature type="signal peptide" evidence="2">
    <location>
        <begin position="1"/>
        <end position="17"/>
    </location>
</feature>
<organism evidence="3 4">
    <name type="scientific">Ascochyta lentis</name>
    <dbReference type="NCBI Taxonomy" id="205686"/>
    <lineage>
        <taxon>Eukaryota</taxon>
        <taxon>Fungi</taxon>
        <taxon>Dikarya</taxon>
        <taxon>Ascomycota</taxon>
        <taxon>Pezizomycotina</taxon>
        <taxon>Dothideomycetes</taxon>
        <taxon>Pleosporomycetidae</taxon>
        <taxon>Pleosporales</taxon>
        <taxon>Pleosporineae</taxon>
        <taxon>Didymellaceae</taxon>
        <taxon>Ascochyta</taxon>
    </lineage>
</organism>
<feature type="compositionally biased region" description="Polar residues" evidence="1">
    <location>
        <begin position="149"/>
        <end position="172"/>
    </location>
</feature>
<feature type="region of interest" description="Disordered" evidence="1">
    <location>
        <begin position="115"/>
        <end position="172"/>
    </location>
</feature>
<dbReference type="GO" id="GO:0005199">
    <property type="term" value="F:structural constituent of cell wall"/>
    <property type="evidence" value="ECO:0007669"/>
    <property type="project" value="InterPro"/>
</dbReference>
<evidence type="ECO:0000256" key="2">
    <source>
        <dbReference type="SAM" id="SignalP"/>
    </source>
</evidence>
<feature type="compositionally biased region" description="Low complexity" evidence="1">
    <location>
        <begin position="130"/>
        <end position="148"/>
    </location>
</feature>
<dbReference type="Proteomes" id="UP000651452">
    <property type="component" value="Unassembled WGS sequence"/>
</dbReference>
<feature type="chain" id="PRO_5034068994" evidence="2">
    <location>
        <begin position="18"/>
        <end position="197"/>
    </location>
</feature>
<dbReference type="OrthoDB" id="3794007at2759"/>
<proteinExistence type="predicted"/>
<keyword evidence="2" id="KW-0732">Signal</keyword>
<evidence type="ECO:0000256" key="1">
    <source>
        <dbReference type="SAM" id="MobiDB-lite"/>
    </source>
</evidence>
<protein>
    <submittedName>
        <fullName evidence="3">Uncharacterized protein</fullName>
    </submittedName>
</protein>